<name>A0A6J5KNG0_9CAUD</name>
<accession>A0A6J5KNG0</accession>
<reference evidence="1" key="1">
    <citation type="submission" date="2020-04" db="EMBL/GenBank/DDBJ databases">
        <authorList>
            <person name="Chiriac C."/>
            <person name="Salcher M."/>
            <person name="Ghai R."/>
            <person name="Kavagutti S V."/>
        </authorList>
    </citation>
    <scope>NUCLEOTIDE SEQUENCE</scope>
</reference>
<protein>
    <submittedName>
        <fullName evidence="1">Uncharacterized protein</fullName>
    </submittedName>
</protein>
<evidence type="ECO:0000313" key="1">
    <source>
        <dbReference type="EMBL" id="CAB4122743.1"/>
    </source>
</evidence>
<organism evidence="1">
    <name type="scientific">uncultured Caudovirales phage</name>
    <dbReference type="NCBI Taxonomy" id="2100421"/>
    <lineage>
        <taxon>Viruses</taxon>
        <taxon>Duplodnaviria</taxon>
        <taxon>Heunggongvirae</taxon>
        <taxon>Uroviricota</taxon>
        <taxon>Caudoviricetes</taxon>
        <taxon>Peduoviridae</taxon>
        <taxon>Maltschvirus</taxon>
        <taxon>Maltschvirus maltsch</taxon>
    </lineage>
</organism>
<sequence length="107" mass="11233">MGKPVKLTAVFTATTPYSTVFVPDRNINPFNVGFGCVVSGTITYTVQHTFDDPNMVAVPTWFPHTYAAAQTASIDGNYAFPIAGIRVTTTAGTGSVVATFIQSGVAP</sequence>
<proteinExistence type="predicted"/>
<dbReference type="EMBL" id="LR796165">
    <property type="protein sequence ID" value="CAB4122743.1"/>
    <property type="molecule type" value="Genomic_DNA"/>
</dbReference>
<gene>
    <name evidence="1" type="ORF">UFOVP28_38</name>
</gene>